<dbReference type="Gene3D" id="1.20.120.350">
    <property type="entry name" value="Voltage-gated potassium channels. Chain C"/>
    <property type="match status" value="1"/>
</dbReference>
<feature type="transmembrane region" description="Helical" evidence="6">
    <location>
        <begin position="419"/>
        <end position="443"/>
    </location>
</feature>
<keyword evidence="2 6" id="KW-0812">Transmembrane</keyword>
<feature type="domain" description="Ion transport" evidence="7">
    <location>
        <begin position="198"/>
        <end position="444"/>
    </location>
</feature>
<keyword evidence="3 6" id="KW-1133">Transmembrane helix</keyword>
<keyword evidence="4 6" id="KW-0472">Membrane</keyword>
<evidence type="ECO:0000313" key="10">
    <source>
        <dbReference type="Proteomes" id="UP001152797"/>
    </source>
</evidence>
<keyword evidence="10" id="KW-1185">Reference proteome</keyword>
<reference evidence="9 10" key="2">
    <citation type="submission" date="2024-05" db="EMBL/GenBank/DDBJ databases">
        <authorList>
            <person name="Chen Y."/>
            <person name="Shah S."/>
            <person name="Dougan E. K."/>
            <person name="Thang M."/>
            <person name="Chan C."/>
        </authorList>
    </citation>
    <scope>NUCLEOTIDE SEQUENCE [LARGE SCALE GENOMIC DNA]</scope>
</reference>
<dbReference type="GO" id="GO:0005245">
    <property type="term" value="F:voltage-gated calcium channel activity"/>
    <property type="evidence" value="ECO:0007669"/>
    <property type="project" value="TreeGrafter"/>
</dbReference>
<proteinExistence type="predicted"/>
<evidence type="ECO:0000256" key="6">
    <source>
        <dbReference type="SAM" id="Phobius"/>
    </source>
</evidence>
<comment type="caution">
    <text evidence="8">The sequence shown here is derived from an EMBL/GenBank/DDBJ whole genome shotgun (WGS) entry which is preliminary data.</text>
</comment>
<accession>A0A9P1DWL3</accession>
<feature type="region of interest" description="Disordered" evidence="5">
    <location>
        <begin position="602"/>
        <end position="634"/>
    </location>
</feature>
<dbReference type="InterPro" id="IPR027359">
    <property type="entry name" value="Volt_channel_dom_sf"/>
</dbReference>
<dbReference type="PANTHER" id="PTHR47131:SF1">
    <property type="entry name" value="CATION CHANNEL SPERM-ASSOCIATED PROTEIN 3"/>
    <property type="match status" value="1"/>
</dbReference>
<dbReference type="EMBL" id="CAMXCT020006622">
    <property type="protein sequence ID" value="CAL1170524.1"/>
    <property type="molecule type" value="Genomic_DNA"/>
</dbReference>
<dbReference type="EMBL" id="CAMXCT010006622">
    <property type="protein sequence ID" value="CAI4017149.1"/>
    <property type="molecule type" value="Genomic_DNA"/>
</dbReference>
<dbReference type="CDD" id="cd00051">
    <property type="entry name" value="EFh"/>
    <property type="match status" value="1"/>
</dbReference>
<dbReference type="InterPro" id="IPR011992">
    <property type="entry name" value="EF-hand-dom_pair"/>
</dbReference>
<dbReference type="GO" id="GO:0048240">
    <property type="term" value="P:sperm capacitation"/>
    <property type="evidence" value="ECO:0007669"/>
    <property type="project" value="TreeGrafter"/>
</dbReference>
<dbReference type="InterPro" id="IPR005821">
    <property type="entry name" value="Ion_trans_dom"/>
</dbReference>
<evidence type="ECO:0000259" key="7">
    <source>
        <dbReference type="Pfam" id="PF00520"/>
    </source>
</evidence>
<dbReference type="GO" id="GO:0005509">
    <property type="term" value="F:calcium ion binding"/>
    <property type="evidence" value="ECO:0007669"/>
    <property type="project" value="InterPro"/>
</dbReference>
<feature type="region of interest" description="Disordered" evidence="5">
    <location>
        <begin position="132"/>
        <end position="157"/>
    </location>
</feature>
<reference evidence="8" key="1">
    <citation type="submission" date="2022-10" db="EMBL/GenBank/DDBJ databases">
        <authorList>
            <person name="Chen Y."/>
            <person name="Dougan E. K."/>
            <person name="Chan C."/>
            <person name="Rhodes N."/>
            <person name="Thang M."/>
        </authorList>
    </citation>
    <scope>NUCLEOTIDE SEQUENCE</scope>
</reference>
<protein>
    <recommendedName>
        <fullName evidence="7">Ion transport domain-containing protein</fullName>
    </recommendedName>
</protein>
<feature type="region of interest" description="Disordered" evidence="5">
    <location>
        <begin position="108"/>
        <end position="127"/>
    </location>
</feature>
<dbReference type="Proteomes" id="UP001152797">
    <property type="component" value="Unassembled WGS sequence"/>
</dbReference>
<dbReference type="SUPFAM" id="SSF81324">
    <property type="entry name" value="Voltage-gated potassium channels"/>
    <property type="match status" value="1"/>
</dbReference>
<dbReference type="GO" id="GO:0006814">
    <property type="term" value="P:sodium ion transport"/>
    <property type="evidence" value="ECO:0007669"/>
    <property type="project" value="TreeGrafter"/>
</dbReference>
<name>A0A9P1DWL3_9DINO</name>
<dbReference type="GO" id="GO:0001669">
    <property type="term" value="C:acrosomal vesicle"/>
    <property type="evidence" value="ECO:0007669"/>
    <property type="project" value="TreeGrafter"/>
</dbReference>
<dbReference type="EMBL" id="CAMXCT030006622">
    <property type="protein sequence ID" value="CAL4804461.1"/>
    <property type="molecule type" value="Genomic_DNA"/>
</dbReference>
<dbReference type="InterPro" id="IPR002048">
    <property type="entry name" value="EF_hand_dom"/>
</dbReference>
<evidence type="ECO:0000313" key="9">
    <source>
        <dbReference type="EMBL" id="CAL4804461.1"/>
    </source>
</evidence>
<evidence type="ECO:0000256" key="4">
    <source>
        <dbReference type="ARBA" id="ARBA00023136"/>
    </source>
</evidence>
<evidence type="ECO:0000256" key="1">
    <source>
        <dbReference type="ARBA" id="ARBA00004141"/>
    </source>
</evidence>
<feature type="transmembrane region" description="Helical" evidence="6">
    <location>
        <begin position="338"/>
        <end position="361"/>
    </location>
</feature>
<dbReference type="GO" id="GO:0036128">
    <property type="term" value="C:CatSper complex"/>
    <property type="evidence" value="ECO:0007669"/>
    <property type="project" value="TreeGrafter"/>
</dbReference>
<dbReference type="Pfam" id="PF00520">
    <property type="entry name" value="Ion_trans"/>
    <property type="match status" value="1"/>
</dbReference>
<dbReference type="PANTHER" id="PTHR47131">
    <property type="entry name" value="CATION CHANNEL SPERM-ASSOCIATED PROTEIN 3"/>
    <property type="match status" value="1"/>
</dbReference>
<comment type="subcellular location">
    <subcellularLocation>
        <location evidence="1">Membrane</location>
        <topology evidence="1">Multi-pass membrane protein</topology>
    </subcellularLocation>
</comment>
<dbReference type="OrthoDB" id="431647at2759"/>
<dbReference type="AlphaFoldDB" id="A0A9P1DWL3"/>
<evidence type="ECO:0000313" key="8">
    <source>
        <dbReference type="EMBL" id="CAI4017149.1"/>
    </source>
</evidence>
<organism evidence="8">
    <name type="scientific">Cladocopium goreaui</name>
    <dbReference type="NCBI Taxonomy" id="2562237"/>
    <lineage>
        <taxon>Eukaryota</taxon>
        <taxon>Sar</taxon>
        <taxon>Alveolata</taxon>
        <taxon>Dinophyceae</taxon>
        <taxon>Suessiales</taxon>
        <taxon>Symbiodiniaceae</taxon>
        <taxon>Cladocopium</taxon>
    </lineage>
</organism>
<dbReference type="GO" id="GO:0030317">
    <property type="term" value="P:flagellated sperm motility"/>
    <property type="evidence" value="ECO:0007669"/>
    <property type="project" value="TreeGrafter"/>
</dbReference>
<evidence type="ECO:0000256" key="2">
    <source>
        <dbReference type="ARBA" id="ARBA00022692"/>
    </source>
</evidence>
<dbReference type="Gene3D" id="1.10.238.10">
    <property type="entry name" value="EF-hand"/>
    <property type="match status" value="1"/>
</dbReference>
<sequence length="634" mass="71040">MAPGCRKGLSIEHQRQLLELANSQHLEWQRLLEQLSEESERNVPLHIINEVPAEEGLYPPALSVKDINPGRMLSNTSTVQPEPLHNDAFHSFEAVEVGAVNYLTDLTKSKPKSRSGTPSSDDQAGEVGAVNYLTDLTKSKPKSRSGTPSSDDQGRMPLTLTLKSNEEAQVEAFRVTEASAGEPLPKSQWLRWIKPRLNYIAGTLVVLNTILMFLELEFEGNAAAREIGLSTSGPEHSAYAQFFRVLDGFFDCAFLLEICVRIAMDGSGWRFFCRTSNQLELVLVIVGMVDFFMILMAFQGVPDDFVMLHLFRSAHALRALRTCRLFKGLRVLLRACEAFISSLFWAMVLLLIFMCAGSILMGNLLQSFILSDANLDDRTWIWEHYGTAYRCWYTLYELTFAGNWPTRARPVTDLVDPRFAIFFFTYITVVSFAMIRVVTAVFLKDTLEAAQNDQELQLLNQLKKKAEYVKKLEHIFKTIDDGNGIINEERLLAVMADPQVMAHLQTLELDVHEGTALFHLLDNGDGEVTLEEFIDGILRCKGPARAVDQVAMRAEIRQMDAKIMKVLRLMVGELTRASSFDLDHKSLQIDVSSHLLAFSDARPRLNRNGGSHPPSRQTSKGTSPGIPPALSARA</sequence>
<evidence type="ECO:0000256" key="3">
    <source>
        <dbReference type="ARBA" id="ARBA00022989"/>
    </source>
</evidence>
<dbReference type="Gene3D" id="1.10.287.70">
    <property type="match status" value="1"/>
</dbReference>
<evidence type="ECO:0000256" key="5">
    <source>
        <dbReference type="SAM" id="MobiDB-lite"/>
    </source>
</evidence>
<dbReference type="SUPFAM" id="SSF47473">
    <property type="entry name" value="EF-hand"/>
    <property type="match status" value="1"/>
</dbReference>
<feature type="transmembrane region" description="Helical" evidence="6">
    <location>
        <begin position="281"/>
        <end position="301"/>
    </location>
</feature>
<gene>
    <name evidence="8" type="ORF">C1SCF055_LOCUS41818</name>
</gene>